<dbReference type="Proteomes" id="UP001432146">
    <property type="component" value="Unassembled WGS sequence"/>
</dbReference>
<comment type="caution">
    <text evidence="1">The sequence shown here is derived from an EMBL/GenBank/DDBJ whole genome shotgun (WGS) entry which is preliminary data.</text>
</comment>
<name>A0AAW0ZHK9_9HYME</name>
<evidence type="ECO:0000313" key="2">
    <source>
        <dbReference type="Proteomes" id="UP001432146"/>
    </source>
</evidence>
<gene>
    <name evidence="1" type="ORF">QLX08_009087</name>
</gene>
<protein>
    <submittedName>
        <fullName evidence="1">Uncharacterized protein</fullName>
    </submittedName>
</protein>
<dbReference type="AlphaFoldDB" id="A0AAW0ZHK9"/>
<organism evidence="1 2">
    <name type="scientific">Tetragonisca angustula</name>
    <dbReference type="NCBI Taxonomy" id="166442"/>
    <lineage>
        <taxon>Eukaryota</taxon>
        <taxon>Metazoa</taxon>
        <taxon>Ecdysozoa</taxon>
        <taxon>Arthropoda</taxon>
        <taxon>Hexapoda</taxon>
        <taxon>Insecta</taxon>
        <taxon>Pterygota</taxon>
        <taxon>Neoptera</taxon>
        <taxon>Endopterygota</taxon>
        <taxon>Hymenoptera</taxon>
        <taxon>Apocrita</taxon>
        <taxon>Aculeata</taxon>
        <taxon>Apoidea</taxon>
        <taxon>Anthophila</taxon>
        <taxon>Apidae</taxon>
        <taxon>Tetragonisca</taxon>
    </lineage>
</organism>
<evidence type="ECO:0000313" key="1">
    <source>
        <dbReference type="EMBL" id="KAK9297066.1"/>
    </source>
</evidence>
<sequence>MRFAELSETEDPRQVNKQTALKERGNFKAARSRSLRFLIWMERQATLFEPLIARNVCVLSSRGKTGSLNGQEMFQDSFLIPNETPRPSPSNSIVSGRGERKLAGNSNFLNTFESVQPVGNRDEGTEIGFICNEDAVCGK</sequence>
<dbReference type="EMBL" id="JAWNGG020000197">
    <property type="protein sequence ID" value="KAK9297066.1"/>
    <property type="molecule type" value="Genomic_DNA"/>
</dbReference>
<proteinExistence type="predicted"/>
<keyword evidence="2" id="KW-1185">Reference proteome</keyword>
<reference evidence="1 2" key="1">
    <citation type="submission" date="2024-05" db="EMBL/GenBank/DDBJ databases">
        <title>The nuclear and mitochondrial genome assemblies of Tetragonisca angustula (Apidae: Meliponini), a tiny yet remarkable pollinator in the Neotropics.</title>
        <authorList>
            <person name="Ferrari R."/>
            <person name="Ricardo P.C."/>
            <person name="Dias F.C."/>
            <person name="Araujo N.S."/>
            <person name="Soares D.O."/>
            <person name="Zhou Q.-S."/>
            <person name="Zhu C.-D."/>
            <person name="Coutinho L."/>
            <person name="Airas M.C."/>
            <person name="Batista T.M."/>
        </authorList>
    </citation>
    <scope>NUCLEOTIDE SEQUENCE [LARGE SCALE GENOMIC DNA]</scope>
    <source>
        <strain evidence="1">ASF017062</strain>
        <tissue evidence="1">Abdomen</tissue>
    </source>
</reference>
<accession>A0AAW0ZHK9</accession>